<dbReference type="EMBL" id="JAHRIM010005049">
    <property type="protein sequence ID" value="MEQ2259664.1"/>
    <property type="molecule type" value="Genomic_DNA"/>
</dbReference>
<proteinExistence type="predicted"/>
<dbReference type="PANTHER" id="PTHR12673">
    <property type="entry name" value="FACIOGENITAL DYSPLASIA PROTEIN"/>
    <property type="match status" value="1"/>
</dbReference>
<feature type="region of interest" description="Disordered" evidence="1">
    <location>
        <begin position="256"/>
        <end position="310"/>
    </location>
</feature>
<evidence type="ECO:0000259" key="2">
    <source>
        <dbReference type="PROSITE" id="PS50010"/>
    </source>
</evidence>
<feature type="compositionally biased region" description="Polar residues" evidence="1">
    <location>
        <begin position="43"/>
        <end position="54"/>
    </location>
</feature>
<keyword evidence="4" id="KW-1185">Reference proteome</keyword>
<dbReference type="Proteomes" id="UP001444071">
    <property type="component" value="Unassembled WGS sequence"/>
</dbReference>
<accession>A0ABV0VRM5</accession>
<gene>
    <name evidence="3" type="ORF">XENORESO_015590</name>
</gene>
<reference evidence="3 4" key="1">
    <citation type="submission" date="2021-06" db="EMBL/GenBank/DDBJ databases">
        <authorList>
            <person name="Palmer J.M."/>
        </authorList>
    </citation>
    <scope>NUCLEOTIDE SEQUENCE [LARGE SCALE GENOMIC DNA]</scope>
    <source>
        <strain evidence="3 4">XR_2019</strain>
        <tissue evidence="3">Muscle</tissue>
    </source>
</reference>
<dbReference type="SUPFAM" id="SSF48065">
    <property type="entry name" value="DBL homology domain (DH-domain)"/>
    <property type="match status" value="1"/>
</dbReference>
<feature type="compositionally biased region" description="Acidic residues" evidence="1">
    <location>
        <begin position="133"/>
        <end position="151"/>
    </location>
</feature>
<protein>
    <recommendedName>
        <fullName evidence="2">DH domain-containing protein</fullName>
    </recommendedName>
</protein>
<dbReference type="Pfam" id="PF00621">
    <property type="entry name" value="RhoGEF"/>
    <property type="match status" value="1"/>
</dbReference>
<feature type="region of interest" description="Disordered" evidence="1">
    <location>
        <begin position="75"/>
        <end position="230"/>
    </location>
</feature>
<feature type="compositionally biased region" description="Basic and acidic residues" evidence="1">
    <location>
        <begin position="155"/>
        <end position="165"/>
    </location>
</feature>
<feature type="non-terminal residue" evidence="3">
    <location>
        <position position="1"/>
    </location>
</feature>
<dbReference type="InterPro" id="IPR000219">
    <property type="entry name" value="DH_dom"/>
</dbReference>
<name>A0ABV0VRM5_9TELE</name>
<dbReference type="PROSITE" id="PS50010">
    <property type="entry name" value="DH_2"/>
    <property type="match status" value="1"/>
</dbReference>
<dbReference type="Gene3D" id="1.20.900.10">
    <property type="entry name" value="Dbl homology (DH) domain"/>
    <property type="match status" value="1"/>
</dbReference>
<comment type="caution">
    <text evidence="3">The sequence shown here is derived from an EMBL/GenBank/DDBJ whole genome shotgun (WGS) entry which is preliminary data.</text>
</comment>
<feature type="region of interest" description="Disordered" evidence="1">
    <location>
        <begin position="486"/>
        <end position="507"/>
    </location>
</feature>
<dbReference type="CDD" id="cd00160">
    <property type="entry name" value="RhoGEF"/>
    <property type="match status" value="1"/>
</dbReference>
<sequence>PPKPPHLQQQAGLMRPRPRIPEKPLPPPPPCRPLPTDPRGGWTSPTRTDGTASPTCVLSLIEKFEREQIIVVPDITGGALCPRPLDPPSSRSSSPPSSASPAPPQPEGMEPSSDLTGCDDVIQGVESGGGEGELCDDEDNEDDDDDEDEELAAACRDDVYQKRLSMESGYSASEKHLEDDMVTVETEQQQPQILLDQSELLSERVSLPSSQTEGKLANRDSGIDSISSPSHSEELCFASVDDGGVVYPCSPALLPRLSSSSSNAGEGGEGEEREVRGGRRRRRDFSEEGDSDLEEEAELTLMLTPPKTDRQDSVELSVHQRVFNIANELLLTEIAYVSKLHLLDQVFCARLLEEARSRSSFPCDVVQGIFSNICSIYCFHQQFLLPALQKRMEEWDSSPRIGDILQKLAPFLKMYGEYVKNFDRAMELVNIWMERSAQFKVIIQEIQREERCGNLTLQHHMLEPVQRIPRYELLLKDYLNRLPEDAPDYRDAQSTETNAPNIHLYKH</sequence>
<dbReference type="InterPro" id="IPR051092">
    <property type="entry name" value="FYVE_RhoGEF_PH"/>
</dbReference>
<feature type="region of interest" description="Disordered" evidence="1">
    <location>
        <begin position="1"/>
        <end position="54"/>
    </location>
</feature>
<evidence type="ECO:0000256" key="1">
    <source>
        <dbReference type="SAM" id="MobiDB-lite"/>
    </source>
</evidence>
<feature type="compositionally biased region" description="Pro residues" evidence="1">
    <location>
        <begin position="23"/>
        <end position="36"/>
    </location>
</feature>
<evidence type="ECO:0000313" key="3">
    <source>
        <dbReference type="EMBL" id="MEQ2259664.1"/>
    </source>
</evidence>
<feature type="compositionally biased region" description="Acidic residues" evidence="1">
    <location>
        <begin position="287"/>
        <end position="298"/>
    </location>
</feature>
<dbReference type="PANTHER" id="PTHR12673:SF79">
    <property type="entry name" value="FYVE, RHOGEF AND PH DOMAIN-CONTAINING PROTEIN 1"/>
    <property type="match status" value="1"/>
</dbReference>
<evidence type="ECO:0000313" key="4">
    <source>
        <dbReference type="Proteomes" id="UP001444071"/>
    </source>
</evidence>
<dbReference type="InterPro" id="IPR035899">
    <property type="entry name" value="DBL_dom_sf"/>
</dbReference>
<feature type="domain" description="DH" evidence="2">
    <location>
        <begin position="321"/>
        <end position="493"/>
    </location>
</feature>
<feature type="compositionally biased region" description="Low complexity" evidence="1">
    <location>
        <begin position="88"/>
        <end position="100"/>
    </location>
</feature>
<organism evidence="3 4">
    <name type="scientific">Xenotaenia resolanae</name>
    <dbReference type="NCBI Taxonomy" id="208358"/>
    <lineage>
        <taxon>Eukaryota</taxon>
        <taxon>Metazoa</taxon>
        <taxon>Chordata</taxon>
        <taxon>Craniata</taxon>
        <taxon>Vertebrata</taxon>
        <taxon>Euteleostomi</taxon>
        <taxon>Actinopterygii</taxon>
        <taxon>Neopterygii</taxon>
        <taxon>Teleostei</taxon>
        <taxon>Neoteleostei</taxon>
        <taxon>Acanthomorphata</taxon>
        <taxon>Ovalentaria</taxon>
        <taxon>Atherinomorphae</taxon>
        <taxon>Cyprinodontiformes</taxon>
        <taxon>Goodeidae</taxon>
        <taxon>Xenotaenia</taxon>
    </lineage>
</organism>
<dbReference type="SMART" id="SM00325">
    <property type="entry name" value="RhoGEF"/>
    <property type="match status" value="1"/>
</dbReference>